<evidence type="ECO:0000313" key="6">
    <source>
        <dbReference type="Proteomes" id="UP000184139"/>
    </source>
</evidence>
<dbReference type="InterPro" id="IPR007247">
    <property type="entry name" value="Ureidogly_lyase"/>
</dbReference>
<dbReference type="Pfam" id="PF04115">
    <property type="entry name" value="Ureidogly_lyase"/>
    <property type="match status" value="1"/>
</dbReference>
<protein>
    <submittedName>
        <fullName evidence="5">Ureidoglycolate lyase</fullName>
    </submittedName>
</protein>
<accession>A0A1M5T963</accession>
<name>A0A1M5T963_9BACT</name>
<dbReference type="InterPro" id="IPR047233">
    <property type="entry name" value="UAH_cupin"/>
</dbReference>
<keyword evidence="3 5" id="KW-0456">Lyase</keyword>
<dbReference type="Gene3D" id="2.60.120.480">
    <property type="entry name" value="Ureidoglycolate hydrolase"/>
    <property type="match status" value="1"/>
</dbReference>
<dbReference type="AlphaFoldDB" id="A0A1M5T963"/>
<evidence type="ECO:0000256" key="3">
    <source>
        <dbReference type="ARBA" id="ARBA00023239"/>
    </source>
</evidence>
<dbReference type="STRING" id="1121409.SAMN02745124_00667"/>
<sequence>MILTTTPLDPATFARFGQVLMAETGIPEYNSWAGRVENLRPEARLNVTYMSMHQAPCPARITQFERHPFSHQMFVPLEGTQHLVIVCPSLANGEPDLARIAPFHATGGQTVIYSANVWHTPRTVLNASGAFIMLRWDAGNSMDTEFFDLDLPFDVHYPQ</sequence>
<evidence type="ECO:0000256" key="1">
    <source>
        <dbReference type="ARBA" id="ARBA00011738"/>
    </source>
</evidence>
<organism evidence="5 6">
    <name type="scientific">Desulfofustis glycolicus DSM 9705</name>
    <dbReference type="NCBI Taxonomy" id="1121409"/>
    <lineage>
        <taxon>Bacteria</taxon>
        <taxon>Pseudomonadati</taxon>
        <taxon>Thermodesulfobacteriota</taxon>
        <taxon>Desulfobulbia</taxon>
        <taxon>Desulfobulbales</taxon>
        <taxon>Desulfocapsaceae</taxon>
        <taxon>Desulfofustis</taxon>
    </lineage>
</organism>
<evidence type="ECO:0000313" key="5">
    <source>
        <dbReference type="EMBL" id="SHH47307.1"/>
    </source>
</evidence>
<dbReference type="GO" id="GO:0006144">
    <property type="term" value="P:purine nucleobase metabolic process"/>
    <property type="evidence" value="ECO:0007669"/>
    <property type="project" value="UniProtKB-KW"/>
</dbReference>
<dbReference type="GO" id="GO:0004848">
    <property type="term" value="F:ureidoglycolate hydrolase activity"/>
    <property type="evidence" value="ECO:0007669"/>
    <property type="project" value="InterPro"/>
</dbReference>
<evidence type="ECO:0000256" key="4">
    <source>
        <dbReference type="ARBA" id="ARBA00047684"/>
    </source>
</evidence>
<dbReference type="PANTHER" id="PTHR21221:SF1">
    <property type="entry name" value="UREIDOGLYCOLATE LYASE"/>
    <property type="match status" value="1"/>
</dbReference>
<dbReference type="GO" id="GO:0050385">
    <property type="term" value="F:ureidoglycolate lyase activity"/>
    <property type="evidence" value="ECO:0007669"/>
    <property type="project" value="UniProtKB-EC"/>
</dbReference>
<comment type="catalytic activity">
    <reaction evidence="4">
        <text>(S)-ureidoglycolate = urea + glyoxylate</text>
        <dbReference type="Rhea" id="RHEA:11304"/>
        <dbReference type="ChEBI" id="CHEBI:16199"/>
        <dbReference type="ChEBI" id="CHEBI:36655"/>
        <dbReference type="ChEBI" id="CHEBI:57296"/>
        <dbReference type="EC" id="4.3.2.3"/>
    </reaction>
</comment>
<comment type="subunit">
    <text evidence="1">Homodimer.</text>
</comment>
<dbReference type="EMBL" id="FQXS01000002">
    <property type="protein sequence ID" value="SHH47307.1"/>
    <property type="molecule type" value="Genomic_DNA"/>
</dbReference>
<dbReference type="PIRSF" id="PIRSF017306">
    <property type="entry name" value="Ureidogly_hydro"/>
    <property type="match status" value="1"/>
</dbReference>
<dbReference type="PANTHER" id="PTHR21221">
    <property type="entry name" value="UREIDOGLYCOLATE HYDROLASE"/>
    <property type="match status" value="1"/>
</dbReference>
<reference evidence="5 6" key="1">
    <citation type="submission" date="2016-11" db="EMBL/GenBank/DDBJ databases">
        <authorList>
            <person name="Jaros S."/>
            <person name="Januszkiewicz K."/>
            <person name="Wedrychowicz H."/>
        </authorList>
    </citation>
    <scope>NUCLEOTIDE SEQUENCE [LARGE SCALE GENOMIC DNA]</scope>
    <source>
        <strain evidence="5 6">DSM 9705</strain>
    </source>
</reference>
<dbReference type="OrthoDB" id="9804602at2"/>
<dbReference type="Proteomes" id="UP000184139">
    <property type="component" value="Unassembled WGS sequence"/>
</dbReference>
<keyword evidence="6" id="KW-1185">Reference proteome</keyword>
<dbReference type="SUPFAM" id="SSF51182">
    <property type="entry name" value="RmlC-like cupins"/>
    <property type="match status" value="1"/>
</dbReference>
<dbReference type="InterPro" id="IPR011051">
    <property type="entry name" value="RmlC_Cupin_sf"/>
</dbReference>
<gene>
    <name evidence="5" type="ORF">SAMN02745124_00667</name>
</gene>
<dbReference type="RefSeq" id="WP_073373393.1">
    <property type="nucleotide sequence ID" value="NZ_FQXS01000002.1"/>
</dbReference>
<dbReference type="CDD" id="cd20298">
    <property type="entry name" value="cupin_UAH"/>
    <property type="match status" value="1"/>
</dbReference>
<evidence type="ECO:0000256" key="2">
    <source>
        <dbReference type="ARBA" id="ARBA00022631"/>
    </source>
</evidence>
<keyword evidence="2" id="KW-0659">Purine metabolism</keyword>
<dbReference type="GO" id="GO:0000256">
    <property type="term" value="P:allantoin catabolic process"/>
    <property type="evidence" value="ECO:0007669"/>
    <property type="project" value="InterPro"/>
</dbReference>
<proteinExistence type="predicted"/>
<dbReference type="InterPro" id="IPR024060">
    <property type="entry name" value="Ureidoglycolate_lyase_dom_sf"/>
</dbReference>